<feature type="domain" description="Tyr recombinase" evidence="2">
    <location>
        <begin position="374"/>
        <end position="589"/>
    </location>
</feature>
<keyword evidence="1" id="KW-0233">DNA recombination</keyword>
<name>A0A6C2CLH8_9RHOO</name>
<dbReference type="Proteomes" id="UP000389128">
    <property type="component" value="Unassembled WGS sequence"/>
</dbReference>
<dbReference type="OrthoDB" id="8900966at2"/>
<comment type="caution">
    <text evidence="3">The sequence shown here is derived from an EMBL/GenBank/DDBJ whole genome shotgun (WGS) entry which is preliminary data.</text>
</comment>
<organism evidence="3 4">
    <name type="scientific">Zoogloea oleivorans</name>
    <dbReference type="NCBI Taxonomy" id="1552750"/>
    <lineage>
        <taxon>Bacteria</taxon>
        <taxon>Pseudomonadati</taxon>
        <taxon>Pseudomonadota</taxon>
        <taxon>Betaproteobacteria</taxon>
        <taxon>Rhodocyclales</taxon>
        <taxon>Zoogloeaceae</taxon>
        <taxon>Zoogloea</taxon>
    </lineage>
</organism>
<reference evidence="3 4" key="1">
    <citation type="submission" date="2019-01" db="EMBL/GenBank/DDBJ databases">
        <title>Zoogloea oleivorans genome sequencing and assembly.</title>
        <authorList>
            <person name="Tancsics A."/>
            <person name="Farkas M."/>
            <person name="Kriszt B."/>
            <person name="Maroti G."/>
            <person name="Horvath B."/>
        </authorList>
    </citation>
    <scope>NUCLEOTIDE SEQUENCE [LARGE SCALE GENOMIC DNA]</scope>
    <source>
        <strain evidence="3 4">Buc</strain>
    </source>
</reference>
<keyword evidence="4" id="KW-1185">Reference proteome</keyword>
<gene>
    <name evidence="3" type="ORF">ETQ85_14405</name>
</gene>
<dbReference type="InterPro" id="IPR002104">
    <property type="entry name" value="Integrase_catalytic"/>
</dbReference>
<dbReference type="GO" id="GO:0003677">
    <property type="term" value="F:DNA binding"/>
    <property type="evidence" value="ECO:0007669"/>
    <property type="project" value="InterPro"/>
</dbReference>
<dbReference type="GO" id="GO:0006310">
    <property type="term" value="P:DNA recombination"/>
    <property type="evidence" value="ECO:0007669"/>
    <property type="project" value="UniProtKB-KW"/>
</dbReference>
<dbReference type="SUPFAM" id="SSF56349">
    <property type="entry name" value="DNA breaking-rejoining enzymes"/>
    <property type="match status" value="1"/>
</dbReference>
<evidence type="ECO:0000256" key="1">
    <source>
        <dbReference type="ARBA" id="ARBA00023172"/>
    </source>
</evidence>
<dbReference type="AlphaFoldDB" id="A0A6C2CLH8"/>
<dbReference type="InterPro" id="IPR013762">
    <property type="entry name" value="Integrase-like_cat_sf"/>
</dbReference>
<evidence type="ECO:0000313" key="3">
    <source>
        <dbReference type="EMBL" id="TYC55210.1"/>
    </source>
</evidence>
<dbReference type="GO" id="GO:0015074">
    <property type="term" value="P:DNA integration"/>
    <property type="evidence" value="ECO:0007669"/>
    <property type="project" value="InterPro"/>
</dbReference>
<evidence type="ECO:0000259" key="2">
    <source>
        <dbReference type="PROSITE" id="PS51898"/>
    </source>
</evidence>
<protein>
    <recommendedName>
        <fullName evidence="2">Tyr recombinase domain-containing protein</fullName>
    </recommendedName>
</protein>
<dbReference type="EMBL" id="SDKK01000013">
    <property type="protein sequence ID" value="TYC55210.1"/>
    <property type="molecule type" value="Genomic_DNA"/>
</dbReference>
<proteinExistence type="predicted"/>
<dbReference type="RefSeq" id="WP_148579777.1">
    <property type="nucleotide sequence ID" value="NZ_SDKK01000013.1"/>
</dbReference>
<evidence type="ECO:0000313" key="4">
    <source>
        <dbReference type="Proteomes" id="UP000389128"/>
    </source>
</evidence>
<accession>A0A6C2CLH8</accession>
<dbReference type="Gene3D" id="1.10.443.10">
    <property type="entry name" value="Intergrase catalytic core"/>
    <property type="match status" value="1"/>
</dbReference>
<dbReference type="PROSITE" id="PS51898">
    <property type="entry name" value="TYR_RECOMBINASE"/>
    <property type="match status" value="1"/>
</dbReference>
<dbReference type="InterPro" id="IPR011010">
    <property type="entry name" value="DNA_brk_join_enz"/>
</dbReference>
<sequence>MKKMNFPKASFDTKNLSNKIGKDNVGRTHYRSVPLESHAAARFAHVMECMLHGELHFPNAAVRIAISLVLYDGIATSEDLDRAIDNLDGIYSWHGQYCLDWLDASACGNRRHVSVFTQAALALPRLGKVDVAGVRDDLCRVLQESIDPRYTFELLFADARAWLRENLSDPLYGHCTRTAPIASLPRAVLAREECGLALGGSETGHRVGGVGDGFALALGAYLDPMGSDHGSWLIAELIEVCRRNRSLSNTDDRQRMLRACVALASRAQQAGPTAALIVAWVIDLLESGTRSKSVLKAVTAASYVAAAAHKLLTAFRKRALEDLTASEFAKIYLGMLEGLSSSRARTLASALASWHFFATCWLDVVNLRVSLYKRVPQPMPKANVIWPHEVRLIRFWLAEGSCMDSRLHAQIVVAFELLANIRIRATELLNLRVCNLDLKGGGATIEIATRESDGGVKTVAGKRVQDLKSEPAICLLREWLARRTREGALPGDYLFGDPYRPEQRYCIGKLYLALNRLLKSVSGDPTMATHVLSHTHISFSWLAATKAIKNEVDINPFEIGAAAAGHESPCTGFTNYFHFAEEWLRRELDKAMVKYLARWPAVRGHVGISHDAYRQECSRRRRCNSDISKGEVALQVIRKAAPSLLACSAQGSQEMAKAINPLFCGNGRPIQLGDVLDVLSDIWFGHSSEVIALRSGRDLEEVASIADAALGVLLDIGELGRHIRGLCEGNTIALLGELLNGPTGDRIRCCRAGQDKVAFLYNYLECGIQREVAVKGVESWARCYSHGYLSLEYPALAAGIVALFDAAECPRSFLVIRGTENLDIRVETGVEALFAGGGGVMPYGEIVQSRQGRPKIYLSLASSPQGRQNNEQLGPSAALGMAGVHVLMFGAAICQRLLKCQSVLASDK</sequence>